<protein>
    <submittedName>
        <fullName evidence="2">Glycosyltransferase</fullName>
    </submittedName>
</protein>
<gene>
    <name evidence="2" type="ORF">JEM65_07965</name>
</gene>
<dbReference type="GO" id="GO:0016758">
    <property type="term" value="F:hexosyltransferase activity"/>
    <property type="evidence" value="ECO:0007669"/>
    <property type="project" value="UniProtKB-ARBA"/>
</dbReference>
<dbReference type="PANTHER" id="PTHR22916">
    <property type="entry name" value="GLYCOSYLTRANSFERASE"/>
    <property type="match status" value="1"/>
</dbReference>
<accession>A0A934KK71</accession>
<dbReference type="InterPro" id="IPR029044">
    <property type="entry name" value="Nucleotide-diphossugar_trans"/>
</dbReference>
<reference evidence="2 3" key="1">
    <citation type="submission" date="2020-09" db="EMBL/GenBank/DDBJ databases">
        <title>Draft genome of Gelidibacter salicanalis PAMC21136.</title>
        <authorList>
            <person name="Park H."/>
        </authorList>
    </citation>
    <scope>NUCLEOTIDE SEQUENCE [LARGE SCALE GENOMIC DNA]</scope>
    <source>
        <strain evidence="2 3">PAMC21136</strain>
    </source>
</reference>
<dbReference type="CDD" id="cd00761">
    <property type="entry name" value="Glyco_tranf_GTA_type"/>
    <property type="match status" value="1"/>
</dbReference>
<dbReference type="Gene3D" id="3.90.550.10">
    <property type="entry name" value="Spore Coat Polysaccharide Biosynthesis Protein SpsA, Chain A"/>
    <property type="match status" value="1"/>
</dbReference>
<keyword evidence="3" id="KW-1185">Reference proteome</keyword>
<organism evidence="2 3">
    <name type="scientific">Gelidibacter salicanalis</name>
    <dbReference type="NCBI Taxonomy" id="291193"/>
    <lineage>
        <taxon>Bacteria</taxon>
        <taxon>Pseudomonadati</taxon>
        <taxon>Bacteroidota</taxon>
        <taxon>Flavobacteriia</taxon>
        <taxon>Flavobacteriales</taxon>
        <taxon>Flavobacteriaceae</taxon>
        <taxon>Gelidibacter</taxon>
    </lineage>
</organism>
<dbReference type="EMBL" id="JAEHJZ010000017">
    <property type="protein sequence ID" value="MBJ7880582.1"/>
    <property type="molecule type" value="Genomic_DNA"/>
</dbReference>
<evidence type="ECO:0000313" key="2">
    <source>
        <dbReference type="EMBL" id="MBJ7880582.1"/>
    </source>
</evidence>
<dbReference type="InterPro" id="IPR001173">
    <property type="entry name" value="Glyco_trans_2-like"/>
</dbReference>
<dbReference type="AlphaFoldDB" id="A0A934KK71"/>
<proteinExistence type="predicted"/>
<dbReference type="RefSeq" id="WP_199598417.1">
    <property type="nucleotide sequence ID" value="NZ_JAEHJZ010000017.1"/>
</dbReference>
<evidence type="ECO:0000313" key="3">
    <source>
        <dbReference type="Proteomes" id="UP000662373"/>
    </source>
</evidence>
<feature type="domain" description="Glycosyltransferase 2-like" evidence="1">
    <location>
        <begin position="4"/>
        <end position="116"/>
    </location>
</feature>
<dbReference type="SUPFAM" id="SSF53448">
    <property type="entry name" value="Nucleotide-diphospho-sugar transferases"/>
    <property type="match status" value="1"/>
</dbReference>
<evidence type="ECO:0000259" key="1">
    <source>
        <dbReference type="Pfam" id="PF00535"/>
    </source>
</evidence>
<sequence length="301" mass="36569">MLAIVIPYYKLKFFEATLKSLSNQSDKRFKVYIGDDASPDHPTRLIKEHEKQIELVYKRFENNLGGISLIKQWERCIEMTTDERWIMVLGDDDVLDVNVVQLWYQNFNTFNKHSNVIRFATRMIYEKNQTISKLYIHPEWEYSECSYHRKLKFATRSSLSEYIFLKESWATHKFYDYPLAWHSDDRAWLEFSEDLPIYTINEGVVYIRDSNVSISGKQDNIHVKRTASAMFYKFLVDQKLNRFEKFQRFDIVKGYLERTLNVRQFTFKEWCFLWIWHLRNYNVKSFYKFLMTFVKALIKRK</sequence>
<name>A0A934KK71_9FLAO</name>
<comment type="caution">
    <text evidence="2">The sequence shown here is derived from an EMBL/GenBank/DDBJ whole genome shotgun (WGS) entry which is preliminary data.</text>
</comment>
<dbReference type="Proteomes" id="UP000662373">
    <property type="component" value="Unassembled WGS sequence"/>
</dbReference>
<dbReference type="Pfam" id="PF00535">
    <property type="entry name" value="Glycos_transf_2"/>
    <property type="match status" value="1"/>
</dbReference>
<dbReference type="PANTHER" id="PTHR22916:SF3">
    <property type="entry name" value="UDP-GLCNAC:BETAGAL BETA-1,3-N-ACETYLGLUCOSAMINYLTRANSFERASE-LIKE PROTEIN 1"/>
    <property type="match status" value="1"/>
</dbReference>